<dbReference type="InterPro" id="IPR016098">
    <property type="entry name" value="CAP/MinC_C"/>
</dbReference>
<dbReference type="EMBL" id="WNAJ01000002">
    <property type="protein sequence ID" value="MTR83991.1"/>
    <property type="molecule type" value="Genomic_DNA"/>
</dbReference>
<evidence type="ECO:0000259" key="8">
    <source>
        <dbReference type="Pfam" id="PF03775"/>
    </source>
</evidence>
<evidence type="ECO:0000313" key="18">
    <source>
        <dbReference type="Proteomes" id="UP000283513"/>
    </source>
</evidence>
<evidence type="ECO:0000256" key="4">
    <source>
        <dbReference type="ARBA" id="ARBA00023306"/>
    </source>
</evidence>
<evidence type="ECO:0000256" key="2">
    <source>
        <dbReference type="ARBA" id="ARBA00022618"/>
    </source>
</evidence>
<dbReference type="GO" id="GO:1901891">
    <property type="term" value="P:regulation of cell septum assembly"/>
    <property type="evidence" value="ECO:0007669"/>
    <property type="project" value="InterPro"/>
</dbReference>
<dbReference type="PaxDb" id="166486-ERS852572_01737"/>
<evidence type="ECO:0000313" key="22">
    <source>
        <dbReference type="Proteomes" id="UP000478483"/>
    </source>
</evidence>
<evidence type="ECO:0000313" key="15">
    <source>
        <dbReference type="EMBL" id="RHG29619.1"/>
    </source>
</evidence>
<evidence type="ECO:0000313" key="20">
    <source>
        <dbReference type="Proteomes" id="UP000284051"/>
    </source>
</evidence>
<dbReference type="EMBL" id="WGGT01000002">
    <property type="protein sequence ID" value="MVQ44736.1"/>
    <property type="molecule type" value="Genomic_DNA"/>
</dbReference>
<dbReference type="Proteomes" id="UP000095350">
    <property type="component" value="Unassembled WGS sequence"/>
</dbReference>
<dbReference type="EMBL" id="CYXZ01000012">
    <property type="protein sequence ID" value="CUN06523.1"/>
    <property type="molecule type" value="Genomic_DNA"/>
</dbReference>
<dbReference type="RefSeq" id="WP_015520639.1">
    <property type="nucleotide sequence ID" value="NZ_CABIYH010000012.1"/>
</dbReference>
<dbReference type="InterPro" id="IPR013033">
    <property type="entry name" value="MinC"/>
</dbReference>
<proteinExistence type="inferred from homology"/>
<reference evidence="18 19" key="2">
    <citation type="submission" date="2018-08" db="EMBL/GenBank/DDBJ databases">
        <title>A genome reference for cultivated species of the human gut microbiota.</title>
        <authorList>
            <person name="Zou Y."/>
            <person name="Xue W."/>
            <person name="Luo G."/>
        </authorList>
    </citation>
    <scope>NUCLEOTIDE SEQUENCE [LARGE SCALE GENOMIC DNA]</scope>
    <source>
        <strain evidence="16 19">AF31-21AC</strain>
        <strain evidence="15 20">AM22-21LB</strain>
        <strain evidence="14 18">AM37-1AC</strain>
        <strain evidence="13 21">AM43-11</strain>
    </source>
</reference>
<dbReference type="PANTHER" id="PTHR34108:SF1">
    <property type="entry name" value="SEPTUM SITE-DETERMINING PROTEIN MINC"/>
    <property type="match status" value="1"/>
</dbReference>
<dbReference type="EMBL" id="QSHO01000007">
    <property type="protein sequence ID" value="RHC17029.1"/>
    <property type="molecule type" value="Genomic_DNA"/>
</dbReference>
<gene>
    <name evidence="7 10" type="primary">minC</name>
    <name evidence="15" type="ORF">DW264_05335</name>
    <name evidence="14" type="ORF">DW856_09165</name>
    <name evidence="13" type="ORF">DW927_06540</name>
    <name evidence="16" type="ORF">DWZ31_13995</name>
    <name evidence="10" type="ORF">ERS852572_01737</name>
    <name evidence="12" type="ORF">GCK47_03165</name>
    <name evidence="11" type="ORF">GMD50_02770</name>
</gene>
<feature type="domain" description="Septum formation inhibitor MinC C-terminal" evidence="8">
    <location>
        <begin position="113"/>
        <end position="219"/>
    </location>
</feature>
<evidence type="ECO:0000313" key="14">
    <source>
        <dbReference type="EMBL" id="RHC17029.1"/>
    </source>
</evidence>
<feature type="domain" description="Septum formation inhibitor MinC N-terminal" evidence="9">
    <location>
        <begin position="5"/>
        <end position="71"/>
    </location>
</feature>
<dbReference type="Proteomes" id="UP000478483">
    <property type="component" value="Unassembled WGS sequence"/>
</dbReference>
<dbReference type="Proteomes" id="UP000284465">
    <property type="component" value="Unassembled WGS sequence"/>
</dbReference>
<accession>A0A173TUL1</accession>
<evidence type="ECO:0000313" key="11">
    <source>
        <dbReference type="EMBL" id="MTR83991.1"/>
    </source>
</evidence>
<organism evidence="10 17">
    <name type="scientific">Roseburia intestinalis</name>
    <dbReference type="NCBI Taxonomy" id="166486"/>
    <lineage>
        <taxon>Bacteria</taxon>
        <taxon>Bacillati</taxon>
        <taxon>Bacillota</taxon>
        <taxon>Clostridia</taxon>
        <taxon>Lachnospirales</taxon>
        <taxon>Lachnospiraceae</taxon>
        <taxon>Roseburia</taxon>
    </lineage>
</organism>
<reference evidence="10 17" key="1">
    <citation type="submission" date="2015-09" db="EMBL/GenBank/DDBJ databases">
        <authorList>
            <consortium name="Pathogen Informatics"/>
        </authorList>
    </citation>
    <scope>NUCLEOTIDE SEQUENCE [LARGE SCALE GENOMIC DNA]</scope>
    <source>
        <strain evidence="10 17">2789STDY5834960</strain>
    </source>
</reference>
<evidence type="ECO:0000256" key="5">
    <source>
        <dbReference type="ARBA" id="ARBA00025606"/>
    </source>
</evidence>
<dbReference type="EMBL" id="QSFP01000005">
    <property type="protein sequence ID" value="RHA68373.1"/>
    <property type="molecule type" value="Genomic_DNA"/>
</dbReference>
<dbReference type="Proteomes" id="UP000284051">
    <property type="component" value="Unassembled WGS sequence"/>
</dbReference>
<dbReference type="Gene3D" id="2.160.20.70">
    <property type="match status" value="1"/>
</dbReference>
<dbReference type="HAMAP" id="MF_00267">
    <property type="entry name" value="MinC"/>
    <property type="match status" value="1"/>
</dbReference>
<evidence type="ECO:0000256" key="7">
    <source>
        <dbReference type="HAMAP-Rule" id="MF_00267"/>
    </source>
</evidence>
<evidence type="ECO:0000313" key="13">
    <source>
        <dbReference type="EMBL" id="RHA68373.1"/>
    </source>
</evidence>
<dbReference type="Pfam" id="PF03775">
    <property type="entry name" value="MinC_C"/>
    <property type="match status" value="1"/>
</dbReference>
<dbReference type="GO" id="GO:0000902">
    <property type="term" value="P:cell morphogenesis"/>
    <property type="evidence" value="ECO:0007669"/>
    <property type="project" value="InterPro"/>
</dbReference>
<dbReference type="EMBL" id="QRQN01000018">
    <property type="protein sequence ID" value="RHN05788.1"/>
    <property type="molecule type" value="Genomic_DNA"/>
</dbReference>
<evidence type="ECO:0000313" key="10">
    <source>
        <dbReference type="EMBL" id="CUN06523.1"/>
    </source>
</evidence>
<dbReference type="GeneID" id="61433029"/>
<evidence type="ECO:0000313" key="16">
    <source>
        <dbReference type="EMBL" id="RHN05788.1"/>
    </source>
</evidence>
<evidence type="ECO:0000256" key="3">
    <source>
        <dbReference type="ARBA" id="ARBA00023210"/>
    </source>
</evidence>
<dbReference type="OrthoDB" id="9790810at2"/>
<comment type="function">
    <text evidence="5 7">Cell division inhibitor that blocks the formation of polar Z ring septums. Rapidly oscillates between the poles of the cell to destabilize FtsZ filaments that have formed before they mature into polar Z rings. Prevents FtsZ polymerization.</text>
</comment>
<dbReference type="InterPro" id="IPR005526">
    <property type="entry name" value="Septum_form_inhib_MinC_C"/>
</dbReference>
<evidence type="ECO:0000313" key="12">
    <source>
        <dbReference type="EMBL" id="MVQ44736.1"/>
    </source>
</evidence>
<evidence type="ECO:0000256" key="1">
    <source>
        <dbReference type="ARBA" id="ARBA00006291"/>
    </source>
</evidence>
<evidence type="ECO:0000313" key="19">
    <source>
        <dbReference type="Proteomes" id="UP000283586"/>
    </source>
</evidence>
<dbReference type="GO" id="GO:0000917">
    <property type="term" value="P:division septum assembly"/>
    <property type="evidence" value="ECO:0007669"/>
    <property type="project" value="UniProtKB-KW"/>
</dbReference>
<dbReference type="Pfam" id="PF05209">
    <property type="entry name" value="MinC_N"/>
    <property type="match status" value="1"/>
</dbReference>
<keyword evidence="3 7" id="KW-0717">Septation</keyword>
<dbReference type="NCBIfam" id="TIGR01222">
    <property type="entry name" value="minC"/>
    <property type="match status" value="1"/>
</dbReference>
<evidence type="ECO:0000313" key="17">
    <source>
        <dbReference type="Proteomes" id="UP000095350"/>
    </source>
</evidence>
<dbReference type="Gene3D" id="3.30.160.540">
    <property type="match status" value="1"/>
</dbReference>
<reference evidence="11 22" key="3">
    <citation type="journal article" date="2019" name="Nat. Med.">
        <title>A library of human gut bacterial isolates paired with longitudinal multiomics data enables mechanistic microbiome research.</title>
        <authorList>
            <person name="Poyet M."/>
            <person name="Groussin M."/>
            <person name="Gibbons S.M."/>
            <person name="Avila-Pacheco J."/>
            <person name="Jiang X."/>
            <person name="Kearney S.M."/>
            <person name="Perrotta A.R."/>
            <person name="Berdy B."/>
            <person name="Zhao S."/>
            <person name="Lieberman T.D."/>
            <person name="Swanson P.K."/>
            <person name="Smith M."/>
            <person name="Roesemann S."/>
            <person name="Alexander J.E."/>
            <person name="Rich S.A."/>
            <person name="Livny J."/>
            <person name="Vlamakis H."/>
            <person name="Clish C."/>
            <person name="Bullock K."/>
            <person name="Deik A."/>
            <person name="Scott J."/>
            <person name="Pierce K.A."/>
            <person name="Xavier R.J."/>
            <person name="Alm E.J."/>
        </authorList>
    </citation>
    <scope>NUCLEOTIDE SEQUENCE [LARGE SCALE GENOMIC DNA]</scope>
    <source>
        <strain evidence="11 22">BIOML-A1</strain>
    </source>
</reference>
<dbReference type="InterPro" id="IPR007874">
    <property type="entry name" value="MinC_N"/>
</dbReference>
<name>A0A173TUL1_9FIRM</name>
<dbReference type="STRING" id="166486.ERS852572_01737"/>
<keyword evidence="4 7" id="KW-0131">Cell cycle</keyword>
<evidence type="ECO:0000313" key="21">
    <source>
        <dbReference type="Proteomes" id="UP000284465"/>
    </source>
</evidence>
<reference evidence="12 23" key="4">
    <citation type="submission" date="2019-10" db="EMBL/GenBank/DDBJ databases">
        <title>Roseburia spp. ameliorate alcoholic fatty liver via restoration of gut barrier function.</title>
        <authorList>
            <person name="Seo B."/>
            <person name="Ko G."/>
        </authorList>
    </citation>
    <scope>NUCLEOTIDE SEQUENCE [LARGE SCALE GENOMIC DNA]</scope>
    <source>
        <strain evidence="12 23">SNUG30017</strain>
    </source>
</reference>
<dbReference type="InterPro" id="IPR036145">
    <property type="entry name" value="MinC_C_sf"/>
</dbReference>
<dbReference type="PANTHER" id="PTHR34108">
    <property type="entry name" value="SEPTUM SITE-DETERMINING PROTEIN MINC"/>
    <property type="match status" value="1"/>
</dbReference>
<keyword evidence="2 7" id="KW-0132">Cell division</keyword>
<dbReference type="Proteomes" id="UP000283513">
    <property type="component" value="Unassembled WGS sequence"/>
</dbReference>
<sequence length="232" mass="25324">MSQAVVIKSNKYGIHLVLSNEISFKALLDAIVEKFKESEKFFKGAKLAISFEGRKLTHDEEMAIIDAVTSNTSIEILCIVDHDPDREAYVKQQIEEYQASVQQPYVDGGTQFYRGTLRSGQTLESETGIVVVGDVNPGAAVMANGSIVVLGAVKGSVYAGLGGDDSAFIVALDMDPIQIRIGNILAKSPDKPFSRRRIRKKVKETTTSPQIAYLKDGTICIEPLTKELLSDI</sequence>
<dbReference type="SUPFAM" id="SSF63848">
    <property type="entry name" value="Cell-division inhibitor MinC, C-terminal domain"/>
    <property type="match status" value="1"/>
</dbReference>
<dbReference type="EMBL" id="QRID01000004">
    <property type="protein sequence ID" value="RHG29619.1"/>
    <property type="molecule type" value="Genomic_DNA"/>
</dbReference>
<evidence type="ECO:0000259" key="9">
    <source>
        <dbReference type="Pfam" id="PF05209"/>
    </source>
</evidence>
<evidence type="ECO:0000313" key="23">
    <source>
        <dbReference type="Proteomes" id="UP000479531"/>
    </source>
</evidence>
<dbReference type="AlphaFoldDB" id="A0A173TUL1"/>
<dbReference type="Proteomes" id="UP000479531">
    <property type="component" value="Unassembled WGS sequence"/>
</dbReference>
<protein>
    <recommendedName>
        <fullName evidence="7">Probable septum site-determining protein MinC</fullName>
    </recommendedName>
</protein>
<comment type="similarity">
    <text evidence="1 7">Belongs to the MinC family.</text>
</comment>
<evidence type="ECO:0000256" key="6">
    <source>
        <dbReference type="ARBA" id="ARBA00046874"/>
    </source>
</evidence>
<dbReference type="Proteomes" id="UP000283586">
    <property type="component" value="Unassembled WGS sequence"/>
</dbReference>
<comment type="subunit">
    <text evidence="6 7">Interacts with MinD and FtsZ.</text>
</comment>